<reference evidence="3 4" key="1">
    <citation type="submission" date="2023-09" db="EMBL/GenBank/DDBJ databases">
        <title>Complete-Gapless Cercospora beticola genome.</title>
        <authorList>
            <person name="Wyatt N.A."/>
            <person name="Spanner R.E."/>
            <person name="Bolton M.D."/>
        </authorList>
    </citation>
    <scope>NUCLEOTIDE SEQUENCE [LARGE SCALE GENOMIC DNA]</scope>
    <source>
        <strain evidence="3">Cb09-40</strain>
    </source>
</reference>
<dbReference type="GeneID" id="35425717"/>
<dbReference type="InterPro" id="IPR056632">
    <property type="entry name" value="DUF7730"/>
</dbReference>
<keyword evidence="4" id="KW-1185">Reference proteome</keyword>
<feature type="compositionally biased region" description="Basic and acidic residues" evidence="1">
    <location>
        <begin position="18"/>
        <end position="27"/>
    </location>
</feature>
<feature type="domain" description="DUF7730" evidence="2">
    <location>
        <begin position="30"/>
        <end position="152"/>
    </location>
</feature>
<feature type="compositionally biased region" description="Basic residues" evidence="1">
    <location>
        <begin position="1"/>
        <end position="15"/>
    </location>
</feature>
<gene>
    <name evidence="3" type="ORF">RHO25_001974</name>
</gene>
<feature type="region of interest" description="Disordered" evidence="1">
    <location>
        <begin position="1"/>
        <end position="33"/>
    </location>
</feature>
<accession>A0ABZ0NCZ8</accession>
<protein>
    <recommendedName>
        <fullName evidence="2">DUF7730 domain-containing protein</fullName>
    </recommendedName>
</protein>
<evidence type="ECO:0000313" key="4">
    <source>
        <dbReference type="Proteomes" id="UP001302367"/>
    </source>
</evidence>
<organism evidence="3 4">
    <name type="scientific">Cercospora beticola</name>
    <name type="common">Sugarbeet leaf spot fungus</name>
    <dbReference type="NCBI Taxonomy" id="122368"/>
    <lineage>
        <taxon>Eukaryota</taxon>
        <taxon>Fungi</taxon>
        <taxon>Dikarya</taxon>
        <taxon>Ascomycota</taxon>
        <taxon>Pezizomycotina</taxon>
        <taxon>Dothideomycetes</taxon>
        <taxon>Dothideomycetidae</taxon>
        <taxon>Mycosphaerellales</taxon>
        <taxon>Mycosphaerellaceae</taxon>
        <taxon>Cercospora</taxon>
    </lineage>
</organism>
<evidence type="ECO:0000259" key="2">
    <source>
        <dbReference type="Pfam" id="PF24864"/>
    </source>
</evidence>
<evidence type="ECO:0000313" key="3">
    <source>
        <dbReference type="EMBL" id="WPA97365.1"/>
    </source>
</evidence>
<dbReference type="PANTHER" id="PTHR38790">
    <property type="entry name" value="2EXR DOMAIN-CONTAINING PROTEIN-RELATED"/>
    <property type="match status" value="1"/>
</dbReference>
<dbReference type="RefSeq" id="XP_023459492.2">
    <property type="nucleotide sequence ID" value="XM_023594570.2"/>
</dbReference>
<dbReference type="Proteomes" id="UP001302367">
    <property type="component" value="Chromosome 1"/>
</dbReference>
<dbReference type="EMBL" id="CP134184">
    <property type="protein sequence ID" value="WPA97365.1"/>
    <property type="molecule type" value="Genomic_DNA"/>
</dbReference>
<proteinExistence type="predicted"/>
<name>A0ABZ0NCZ8_CERBT</name>
<sequence length="337" mass="38876">MARRSRGQRRRHAVQQRKQSERRRAETDDTQQASRLMALPAELRNRIWTYVFEGSVQELRVDEFYTPGMKGLWRDPSGPPPTTRVMAGSWSYYTSPPPLLSTCKQVYTEAIGIYYSTTTFLSKVPACEMSAEKLVAWMKKIGPERAKLIGNVRFFVSALYRDMFRFDYQELGDLVAFDRAAMLLETVENVVAREYDNGPCISGNLWYFDDEGGFEIWTSKPLQTDQEVRQAWEQGPESFEDWLVRKGNGLGISRWEIEDTPGISKSEKAAAAYREWSLDAQEHWVEELLDAFDKWYMETHSEVARFHCGCGRYPKLQGRTRGYAPGHPINQGDDTCL</sequence>
<dbReference type="Pfam" id="PF24864">
    <property type="entry name" value="DUF7730"/>
    <property type="match status" value="1"/>
</dbReference>
<evidence type="ECO:0000256" key="1">
    <source>
        <dbReference type="SAM" id="MobiDB-lite"/>
    </source>
</evidence>